<proteinExistence type="predicted"/>
<protein>
    <submittedName>
        <fullName evidence="1">Uncharacterized protein</fullName>
    </submittedName>
</protein>
<dbReference type="Proteomes" id="UP000663069">
    <property type="component" value="Chromosome"/>
</dbReference>
<name>A0ABX6UYR9_9PAST</name>
<sequence>MKKQDIQFVRGDDYSLRFRLVPPVDLMGCRFDLHAREDEDSEPVIKLSNRTGEIEIYPDSLLVHFPHKATESAEWDIANYDLQLIDLQGKRRTLLMGKIKLIKDQTRV</sequence>
<dbReference type="EMBL" id="CP063056">
    <property type="protein sequence ID" value="QPB42241.1"/>
    <property type="molecule type" value="Genomic_DNA"/>
</dbReference>
<accession>A0ABX6UYR9</accession>
<dbReference type="RefSeq" id="WP_194811823.1">
    <property type="nucleotide sequence ID" value="NZ_CP063056.1"/>
</dbReference>
<reference evidence="1 2" key="1">
    <citation type="submission" date="2020-10" db="EMBL/GenBank/DDBJ databases">
        <title>Genome Sequencing of Rodentibacter spp. strain DSM111151.</title>
        <authorList>
            <person name="Benga L."/>
            <person name="Lautwein T."/>
        </authorList>
    </citation>
    <scope>NUCLEOTIDE SEQUENCE [LARGE SCALE GENOMIC DNA]</scope>
    <source>
        <strain evidence="1 2">DSM 111151</strain>
    </source>
</reference>
<evidence type="ECO:0000313" key="1">
    <source>
        <dbReference type="EMBL" id="QPB42241.1"/>
    </source>
</evidence>
<organism evidence="1 2">
    <name type="scientific">Rodentibacter haemolyticus</name>
    <dbReference type="NCBI Taxonomy" id="2778911"/>
    <lineage>
        <taxon>Bacteria</taxon>
        <taxon>Pseudomonadati</taxon>
        <taxon>Pseudomonadota</taxon>
        <taxon>Gammaproteobacteria</taxon>
        <taxon>Pasteurellales</taxon>
        <taxon>Pasteurellaceae</taxon>
        <taxon>Rodentibacter</taxon>
    </lineage>
</organism>
<keyword evidence="2" id="KW-1185">Reference proteome</keyword>
<evidence type="ECO:0000313" key="2">
    <source>
        <dbReference type="Proteomes" id="UP000663069"/>
    </source>
</evidence>
<gene>
    <name evidence="1" type="ORF">IHV77_10065</name>
</gene>